<proteinExistence type="predicted"/>
<dbReference type="Proteomes" id="UP000054350">
    <property type="component" value="Unassembled WGS sequence"/>
</dbReference>
<dbReference type="AlphaFoldDB" id="A0A0L0SD86"/>
<dbReference type="VEuPathDB" id="FungiDB:AMAG_18546"/>
<feature type="domain" description="Carbamoyl-phosphate synthase small subunit N-terminal" evidence="1">
    <location>
        <begin position="88"/>
        <end position="215"/>
    </location>
</feature>
<dbReference type="EMBL" id="GG745336">
    <property type="protein sequence ID" value="KNE60483.1"/>
    <property type="molecule type" value="Genomic_DNA"/>
</dbReference>
<dbReference type="SMART" id="SM01097">
    <property type="entry name" value="CPSase_sm_chain"/>
    <property type="match status" value="1"/>
</dbReference>
<reference evidence="2 3" key="1">
    <citation type="submission" date="2009-11" db="EMBL/GenBank/DDBJ databases">
        <title>Annotation of Allomyces macrogynus ATCC 38327.</title>
        <authorList>
            <consortium name="The Broad Institute Genome Sequencing Platform"/>
            <person name="Russ C."/>
            <person name="Cuomo C."/>
            <person name="Burger G."/>
            <person name="Gray M.W."/>
            <person name="Holland P.W.H."/>
            <person name="King N."/>
            <person name="Lang F.B.F."/>
            <person name="Roger A.J."/>
            <person name="Ruiz-Trillo I."/>
            <person name="Young S.K."/>
            <person name="Zeng Q."/>
            <person name="Gargeya S."/>
            <person name="Fitzgerald M."/>
            <person name="Haas B."/>
            <person name="Abouelleil A."/>
            <person name="Alvarado L."/>
            <person name="Arachchi H.M."/>
            <person name="Berlin A."/>
            <person name="Chapman S.B."/>
            <person name="Gearin G."/>
            <person name="Goldberg J."/>
            <person name="Griggs A."/>
            <person name="Gujja S."/>
            <person name="Hansen M."/>
            <person name="Heiman D."/>
            <person name="Howarth C."/>
            <person name="Larimer J."/>
            <person name="Lui A."/>
            <person name="MacDonald P.J.P."/>
            <person name="McCowen C."/>
            <person name="Montmayeur A."/>
            <person name="Murphy C."/>
            <person name="Neiman D."/>
            <person name="Pearson M."/>
            <person name="Priest M."/>
            <person name="Roberts A."/>
            <person name="Saif S."/>
            <person name="Shea T."/>
            <person name="Sisk P."/>
            <person name="Stolte C."/>
            <person name="Sykes S."/>
            <person name="Wortman J."/>
            <person name="Nusbaum C."/>
            <person name="Birren B."/>
        </authorList>
    </citation>
    <scope>NUCLEOTIDE SEQUENCE [LARGE SCALE GENOMIC DNA]</scope>
    <source>
        <strain evidence="2 3">ATCC 38327</strain>
    </source>
</reference>
<organism evidence="2 3">
    <name type="scientific">Allomyces macrogynus (strain ATCC 38327)</name>
    <name type="common">Allomyces javanicus var. macrogynus</name>
    <dbReference type="NCBI Taxonomy" id="578462"/>
    <lineage>
        <taxon>Eukaryota</taxon>
        <taxon>Fungi</taxon>
        <taxon>Fungi incertae sedis</taxon>
        <taxon>Blastocladiomycota</taxon>
        <taxon>Blastocladiomycetes</taxon>
        <taxon>Blastocladiales</taxon>
        <taxon>Blastocladiaceae</taxon>
        <taxon>Allomyces</taxon>
    </lineage>
</organism>
<evidence type="ECO:0000313" key="3">
    <source>
        <dbReference type="Proteomes" id="UP000054350"/>
    </source>
</evidence>
<gene>
    <name evidence="2" type="ORF">AMAG_18546</name>
</gene>
<dbReference type="SUPFAM" id="SSF52021">
    <property type="entry name" value="Carbamoyl phosphate synthetase, small subunit N-terminal domain"/>
    <property type="match status" value="1"/>
</dbReference>
<dbReference type="Gene3D" id="3.50.30.20">
    <property type="entry name" value="Carbamoyl-phosphate synthase small subunit, N-terminal domain"/>
    <property type="match status" value="1"/>
</dbReference>
<dbReference type="InterPro" id="IPR036480">
    <property type="entry name" value="CarbP_synth_ssu_N_sf"/>
</dbReference>
<dbReference type="Pfam" id="PF00988">
    <property type="entry name" value="CPSase_sm_chain"/>
    <property type="match status" value="1"/>
</dbReference>
<sequence>MFASALKTKANNLLTSAATKALTVPRLVRPLATVVPNTTTTTRLSAPAPPAPAQPPKIGTLSANTPLAAAFAPAPPVIRARPVPETAVPAALHLQNGVTFQGECYGAPRALGGEVVFTTGMVGYPESLTDPSYAGQILVLTQPLAGNYGVPDRPMTSTVCPRVESDRIHARAVVVQAYTWQHSHREAAMSLGAWCKAQGVPLISGVDTRALGAAFARRWR</sequence>
<evidence type="ECO:0000313" key="2">
    <source>
        <dbReference type="EMBL" id="KNE60483.1"/>
    </source>
</evidence>
<dbReference type="eggNOG" id="KOG0370">
    <property type="taxonomic scope" value="Eukaryota"/>
</dbReference>
<dbReference type="OrthoDB" id="1924069at2759"/>
<accession>A0A0L0SD86</accession>
<protein>
    <recommendedName>
        <fullName evidence="1">Carbamoyl-phosphate synthase small subunit N-terminal domain-containing protein</fullName>
    </recommendedName>
</protein>
<name>A0A0L0SD86_ALLM3</name>
<keyword evidence="3" id="KW-1185">Reference proteome</keyword>
<evidence type="ECO:0000259" key="1">
    <source>
        <dbReference type="SMART" id="SM01097"/>
    </source>
</evidence>
<dbReference type="STRING" id="578462.A0A0L0SD86"/>
<reference evidence="3" key="2">
    <citation type="submission" date="2009-11" db="EMBL/GenBank/DDBJ databases">
        <title>The Genome Sequence of Allomyces macrogynus strain ATCC 38327.</title>
        <authorList>
            <consortium name="The Broad Institute Genome Sequencing Platform"/>
            <person name="Russ C."/>
            <person name="Cuomo C."/>
            <person name="Shea T."/>
            <person name="Young S.K."/>
            <person name="Zeng Q."/>
            <person name="Koehrsen M."/>
            <person name="Haas B."/>
            <person name="Borodovsky M."/>
            <person name="Guigo R."/>
            <person name="Alvarado L."/>
            <person name="Berlin A."/>
            <person name="Borenstein D."/>
            <person name="Chen Z."/>
            <person name="Engels R."/>
            <person name="Freedman E."/>
            <person name="Gellesch M."/>
            <person name="Goldberg J."/>
            <person name="Griggs A."/>
            <person name="Gujja S."/>
            <person name="Heiman D."/>
            <person name="Hepburn T."/>
            <person name="Howarth C."/>
            <person name="Jen D."/>
            <person name="Larson L."/>
            <person name="Lewis B."/>
            <person name="Mehta T."/>
            <person name="Park D."/>
            <person name="Pearson M."/>
            <person name="Roberts A."/>
            <person name="Saif S."/>
            <person name="Shenoy N."/>
            <person name="Sisk P."/>
            <person name="Stolte C."/>
            <person name="Sykes S."/>
            <person name="Walk T."/>
            <person name="White J."/>
            <person name="Yandava C."/>
            <person name="Burger G."/>
            <person name="Gray M.W."/>
            <person name="Holland P.W.H."/>
            <person name="King N."/>
            <person name="Lang F.B.F."/>
            <person name="Roger A.J."/>
            <person name="Ruiz-Trillo I."/>
            <person name="Lander E."/>
            <person name="Nusbaum C."/>
        </authorList>
    </citation>
    <scope>NUCLEOTIDE SEQUENCE [LARGE SCALE GENOMIC DNA]</scope>
    <source>
        <strain evidence="3">ATCC 38327</strain>
    </source>
</reference>
<dbReference type="InterPro" id="IPR002474">
    <property type="entry name" value="CarbamoylP_synth_ssu_N"/>
</dbReference>